<keyword evidence="1" id="KW-0812">Transmembrane</keyword>
<feature type="transmembrane region" description="Helical" evidence="1">
    <location>
        <begin position="12"/>
        <end position="31"/>
    </location>
</feature>
<evidence type="ECO:0000313" key="3">
    <source>
        <dbReference type="Proteomes" id="UP000470772"/>
    </source>
</evidence>
<evidence type="ECO:0008006" key="4">
    <source>
        <dbReference type="Google" id="ProtNLM"/>
    </source>
</evidence>
<dbReference type="Proteomes" id="UP000470772">
    <property type="component" value="Unassembled WGS sequence"/>
</dbReference>
<evidence type="ECO:0000313" key="2">
    <source>
        <dbReference type="EMBL" id="MUN28498.1"/>
    </source>
</evidence>
<keyword evidence="1" id="KW-0472">Membrane</keyword>
<reference evidence="2 3" key="1">
    <citation type="submission" date="2019-10" db="EMBL/GenBank/DDBJ databases">
        <title>Sequencing and Assembly of Multiple Reported Metal-Biooxidizing Members of the Extremely Thermoacidophilic Archaeal Family Sulfolobaceae.</title>
        <authorList>
            <person name="Counts J.A."/>
            <person name="Kelly R.M."/>
        </authorList>
    </citation>
    <scope>NUCLEOTIDE SEQUENCE [LARGE SCALE GENOMIC DNA]</scope>
    <source>
        <strain evidence="2 3">DSM 6482</strain>
    </source>
</reference>
<dbReference type="EMBL" id="WGGD01000005">
    <property type="protein sequence ID" value="MUN28498.1"/>
    <property type="molecule type" value="Genomic_DNA"/>
</dbReference>
<name>A0A6A9QLC8_SULME</name>
<feature type="transmembrane region" description="Helical" evidence="1">
    <location>
        <begin position="375"/>
        <end position="393"/>
    </location>
</feature>
<keyword evidence="1" id="KW-1133">Transmembrane helix</keyword>
<comment type="caution">
    <text evidence="2">The sequence shown here is derived from an EMBL/GenBank/DDBJ whole genome shotgun (WGS) entry which is preliminary data.</text>
</comment>
<dbReference type="RefSeq" id="WP_054837980.1">
    <property type="nucleotide sequence ID" value="NZ_BBBY01000004.1"/>
</dbReference>
<sequence length="535" mass="60636">MAVKIGRSTLPSLIVSLSVLVVLTIYTLTLLSYSRLMGFKDYFSQMSLDPYAFPLFSVLTALSFTLIYLTKRENKSIIFLTIPLIAFILARFYLPWFSFPQYGSEFYDAGGFLARTEYVIYTGHTTPIYPLDQIVRQEPGFEWANAMLIDIMNGVPKSPTAFILAFLVKYYNVVEVLVYTPIVLYVFRKLGLDIYKSFIGLIIFFGFEFSPNLHYVDQTYATPLYWLLLLLVYLSAKEGGLRHSVPIAVLSSGIILSQLGVAFFSFFGLLVIALYYLRKNRTPIYYTVLFGIGWISYLNYLAMVYGGYVVLGYDVATFYIKPSSAINVVSQDLYRPLPIWAEIVFYQAIYMAIITLTPALLFFLLSRKSEKKEEYLMLAALILITSLIIGPVAAKLGGAGYITRIPQQLMPFMAIAFAEIAFSRKLKPLFATMVIILVLIGSLYYYEGRNFEATLNNDYFEFLYTYAASKPPSFLLTAYCPLTVNATLTGYSISGLIQSYYYEYGNFSIIQEIVYNTSLRDGIIYMAPGFVIGIS</sequence>
<keyword evidence="3" id="KW-1185">Reference proteome</keyword>
<protein>
    <recommendedName>
        <fullName evidence="4">Glycosyltransferase RgtA/B/C/D-like domain-containing protein</fullName>
    </recommendedName>
</protein>
<feature type="transmembrane region" description="Helical" evidence="1">
    <location>
        <begin position="162"/>
        <end position="187"/>
    </location>
</feature>
<accession>A0A6A9QLC8</accession>
<organism evidence="2 3">
    <name type="scientific">Sulfuracidifex metallicus DSM 6482 = JCM 9184</name>
    <dbReference type="NCBI Taxonomy" id="523847"/>
    <lineage>
        <taxon>Archaea</taxon>
        <taxon>Thermoproteota</taxon>
        <taxon>Thermoprotei</taxon>
        <taxon>Sulfolobales</taxon>
        <taxon>Sulfolobaceae</taxon>
        <taxon>Sulfuracidifex</taxon>
    </lineage>
</organism>
<gene>
    <name evidence="2" type="ORF">GC250_03285</name>
</gene>
<feature type="transmembrane region" description="Helical" evidence="1">
    <location>
        <begin position="248"/>
        <end position="277"/>
    </location>
</feature>
<feature type="transmembrane region" description="Helical" evidence="1">
    <location>
        <begin position="343"/>
        <end position="363"/>
    </location>
</feature>
<feature type="transmembrane region" description="Helical" evidence="1">
    <location>
        <begin position="51"/>
        <end position="70"/>
    </location>
</feature>
<feature type="transmembrane region" description="Helical" evidence="1">
    <location>
        <begin position="284"/>
        <end position="308"/>
    </location>
</feature>
<feature type="transmembrane region" description="Helical" evidence="1">
    <location>
        <begin position="77"/>
        <end position="94"/>
    </location>
</feature>
<dbReference type="AlphaFoldDB" id="A0A6A9QLC8"/>
<feature type="transmembrane region" description="Helical" evidence="1">
    <location>
        <begin position="429"/>
        <end position="446"/>
    </location>
</feature>
<evidence type="ECO:0000256" key="1">
    <source>
        <dbReference type="SAM" id="Phobius"/>
    </source>
</evidence>
<proteinExistence type="predicted"/>